<organism evidence="2 3">
    <name type="scientific">Floridaenema evergladense BLCC-F167</name>
    <dbReference type="NCBI Taxonomy" id="3153639"/>
    <lineage>
        <taxon>Bacteria</taxon>
        <taxon>Bacillati</taxon>
        <taxon>Cyanobacteriota</taxon>
        <taxon>Cyanophyceae</taxon>
        <taxon>Oscillatoriophycideae</taxon>
        <taxon>Aerosakkonematales</taxon>
        <taxon>Aerosakkonemataceae</taxon>
        <taxon>Floridanema</taxon>
        <taxon>Floridanema evergladense</taxon>
    </lineage>
</organism>
<reference evidence="2 3" key="1">
    <citation type="submission" date="2024-09" db="EMBL/GenBank/DDBJ databases">
        <title>Floridaenema gen nov. (Aerosakkonemataceae, Aerosakkonematales ord. nov., Cyanobacteria) from benthic tropical and subtropical fresh waters, with the description of four new species.</title>
        <authorList>
            <person name="Moretto J.A."/>
            <person name="Berthold D.E."/>
            <person name="Lefler F.W."/>
            <person name="Huang I.-S."/>
            <person name="Laughinghouse H. IV."/>
        </authorList>
    </citation>
    <scope>NUCLEOTIDE SEQUENCE [LARGE SCALE GENOMIC DNA]</scope>
    <source>
        <strain evidence="2 3">BLCC-F167</strain>
    </source>
</reference>
<accession>A0ABV4WUF0</accession>
<name>A0ABV4WUF0_9CYAN</name>
<dbReference type="Proteomes" id="UP001576780">
    <property type="component" value="Unassembled WGS sequence"/>
</dbReference>
<dbReference type="RefSeq" id="WP_413281029.1">
    <property type="nucleotide sequence ID" value="NZ_JBHFNT010000275.1"/>
</dbReference>
<evidence type="ECO:0000313" key="3">
    <source>
        <dbReference type="Proteomes" id="UP001576780"/>
    </source>
</evidence>
<comment type="caution">
    <text evidence="2">The sequence shown here is derived from an EMBL/GenBank/DDBJ whole genome shotgun (WGS) entry which is preliminary data.</text>
</comment>
<keyword evidence="3" id="KW-1185">Reference proteome</keyword>
<evidence type="ECO:0000259" key="1">
    <source>
        <dbReference type="Pfam" id="PF13546"/>
    </source>
</evidence>
<dbReference type="InterPro" id="IPR038721">
    <property type="entry name" value="IS701-like_DDE_dom"/>
</dbReference>
<dbReference type="Pfam" id="PF13546">
    <property type="entry name" value="DDE_5"/>
    <property type="match status" value="1"/>
</dbReference>
<feature type="domain" description="Transposase IS701-like DDE" evidence="1">
    <location>
        <begin position="22"/>
        <end position="257"/>
    </location>
</feature>
<proteinExistence type="predicted"/>
<gene>
    <name evidence="2" type="ORF">ACE1CA_29940</name>
</gene>
<dbReference type="EMBL" id="JBHFNT010000275">
    <property type="protein sequence ID" value="MFB2838730.1"/>
    <property type="molecule type" value="Genomic_DNA"/>
</dbReference>
<evidence type="ECO:0000313" key="2">
    <source>
        <dbReference type="EMBL" id="MFB2838730.1"/>
    </source>
</evidence>
<protein>
    <submittedName>
        <fullName evidence="2">Transposase</fullName>
    </submittedName>
</protein>
<sequence>MSTIFCKDQVSQFQQFRQDIYANFPNNRDSLMDLLDALSGNITAQTPVELCEHPSFRRGRGALYKAIKQFFVPSNPNAAVTERKQFQKSLLKAISPLIKAPTTRNFHLFGLDTTPIPRPFSPTLPDRTYIHQPNTIKGNKPINIGHQYSLLSFLPESEGIQNIPWSIPLSTQRVRSNTNSIAVGVDQVDTTLHDCPAFEKEQLSVLVADSYYSQRQFLDALSSQSNLVLITRVRSNRVFYRQPSINEETNSGRGHRRRQR</sequence>